<dbReference type="PANTHER" id="PTHR24286">
    <property type="entry name" value="CYTOCHROME P450 26"/>
    <property type="match status" value="1"/>
</dbReference>
<evidence type="ECO:0000256" key="2">
    <source>
        <dbReference type="ARBA" id="ARBA00010617"/>
    </source>
</evidence>
<comment type="pathway">
    <text evidence="1">Alkaloid biosynthesis.</text>
</comment>
<dbReference type="Pfam" id="PF00067">
    <property type="entry name" value="p450"/>
    <property type="match status" value="1"/>
</dbReference>
<keyword evidence="3" id="KW-0349">Heme</keyword>
<dbReference type="AlphaFoldDB" id="A0AA38CEG5"/>
<dbReference type="GO" id="GO:0005506">
    <property type="term" value="F:iron ion binding"/>
    <property type="evidence" value="ECO:0007669"/>
    <property type="project" value="InterPro"/>
</dbReference>
<evidence type="ECO:0000313" key="8">
    <source>
        <dbReference type="EMBL" id="KAH9299015.1"/>
    </source>
</evidence>
<dbReference type="GO" id="GO:0004497">
    <property type="term" value="F:monooxygenase activity"/>
    <property type="evidence" value="ECO:0007669"/>
    <property type="project" value="UniProtKB-KW"/>
</dbReference>
<proteinExistence type="inferred from homology"/>
<comment type="caution">
    <text evidence="8">The sequence shown here is derived from an EMBL/GenBank/DDBJ whole genome shotgun (WGS) entry which is preliminary data.</text>
</comment>
<evidence type="ECO:0000256" key="6">
    <source>
        <dbReference type="ARBA" id="ARBA00023004"/>
    </source>
</evidence>
<dbReference type="SUPFAM" id="SSF48264">
    <property type="entry name" value="Cytochrome P450"/>
    <property type="match status" value="1"/>
</dbReference>
<dbReference type="GO" id="GO:0016125">
    <property type="term" value="P:sterol metabolic process"/>
    <property type="evidence" value="ECO:0007669"/>
    <property type="project" value="TreeGrafter"/>
</dbReference>
<keyword evidence="6" id="KW-0408">Iron</keyword>
<accession>A0AA38CEG5</accession>
<dbReference type="Gene3D" id="1.10.630.10">
    <property type="entry name" value="Cytochrome P450"/>
    <property type="match status" value="1"/>
</dbReference>
<organism evidence="8 9">
    <name type="scientific">Taxus chinensis</name>
    <name type="common">Chinese yew</name>
    <name type="synonym">Taxus wallichiana var. chinensis</name>
    <dbReference type="NCBI Taxonomy" id="29808"/>
    <lineage>
        <taxon>Eukaryota</taxon>
        <taxon>Viridiplantae</taxon>
        <taxon>Streptophyta</taxon>
        <taxon>Embryophyta</taxon>
        <taxon>Tracheophyta</taxon>
        <taxon>Spermatophyta</taxon>
        <taxon>Pinopsida</taxon>
        <taxon>Pinidae</taxon>
        <taxon>Conifers II</taxon>
        <taxon>Cupressales</taxon>
        <taxon>Taxaceae</taxon>
        <taxon>Taxus</taxon>
    </lineage>
</organism>
<keyword evidence="5" id="KW-0560">Oxidoreductase</keyword>
<gene>
    <name evidence="8" type="ORF">KI387_030697</name>
</gene>
<sequence>MGAVSIPLDLPGTRFRKALQARRKLDGILISLMRSRRSELRSGVASSNQDLLSVLLTFKDERGNPLTEKEILDNFSLILHALYDTTISPLAVMFKLLSCNPECYENVVQEQLGILGVKKVGEEISWTDLKAMKYTWQVVQETMRMFPPVFGAFRKALTDIHYDGYIIPKGWK</sequence>
<dbReference type="EMBL" id="JAHRHJ020000010">
    <property type="protein sequence ID" value="KAH9299015.1"/>
    <property type="molecule type" value="Genomic_DNA"/>
</dbReference>
<dbReference type="GO" id="GO:0020037">
    <property type="term" value="F:heme binding"/>
    <property type="evidence" value="ECO:0007669"/>
    <property type="project" value="InterPro"/>
</dbReference>
<keyword evidence="7" id="KW-0503">Monooxygenase</keyword>
<dbReference type="InterPro" id="IPR036396">
    <property type="entry name" value="Cyt_P450_sf"/>
</dbReference>
<evidence type="ECO:0000256" key="7">
    <source>
        <dbReference type="ARBA" id="ARBA00023033"/>
    </source>
</evidence>
<name>A0AA38CEG5_TAXCH</name>
<evidence type="ECO:0000256" key="1">
    <source>
        <dbReference type="ARBA" id="ARBA00004913"/>
    </source>
</evidence>
<keyword evidence="9" id="KW-1185">Reference proteome</keyword>
<dbReference type="InterPro" id="IPR001128">
    <property type="entry name" value="Cyt_P450"/>
</dbReference>
<dbReference type="OMA" id="YMIATID"/>
<evidence type="ECO:0000256" key="4">
    <source>
        <dbReference type="ARBA" id="ARBA00022723"/>
    </source>
</evidence>
<comment type="similarity">
    <text evidence="2">Belongs to the cytochrome P450 family.</text>
</comment>
<keyword evidence="4" id="KW-0479">Metal-binding</keyword>
<dbReference type="Proteomes" id="UP000824469">
    <property type="component" value="Unassembled WGS sequence"/>
</dbReference>
<evidence type="ECO:0000313" key="9">
    <source>
        <dbReference type="Proteomes" id="UP000824469"/>
    </source>
</evidence>
<evidence type="ECO:0000256" key="3">
    <source>
        <dbReference type="ARBA" id="ARBA00022617"/>
    </source>
</evidence>
<feature type="non-terminal residue" evidence="8">
    <location>
        <position position="1"/>
    </location>
</feature>
<reference evidence="8 9" key="1">
    <citation type="journal article" date="2021" name="Nat. Plants">
        <title>The Taxus genome provides insights into paclitaxel biosynthesis.</title>
        <authorList>
            <person name="Xiong X."/>
            <person name="Gou J."/>
            <person name="Liao Q."/>
            <person name="Li Y."/>
            <person name="Zhou Q."/>
            <person name="Bi G."/>
            <person name="Li C."/>
            <person name="Du R."/>
            <person name="Wang X."/>
            <person name="Sun T."/>
            <person name="Guo L."/>
            <person name="Liang H."/>
            <person name="Lu P."/>
            <person name="Wu Y."/>
            <person name="Zhang Z."/>
            <person name="Ro D.K."/>
            <person name="Shang Y."/>
            <person name="Huang S."/>
            <person name="Yan J."/>
        </authorList>
    </citation>
    <scope>NUCLEOTIDE SEQUENCE [LARGE SCALE GENOMIC DNA]</scope>
    <source>
        <strain evidence="8">Ta-2019</strain>
    </source>
</reference>
<dbReference type="GO" id="GO:0016705">
    <property type="term" value="F:oxidoreductase activity, acting on paired donors, with incorporation or reduction of molecular oxygen"/>
    <property type="evidence" value="ECO:0007669"/>
    <property type="project" value="InterPro"/>
</dbReference>
<protein>
    <submittedName>
        <fullName evidence="8">Uncharacterized protein</fullName>
    </submittedName>
</protein>
<evidence type="ECO:0000256" key="5">
    <source>
        <dbReference type="ARBA" id="ARBA00023002"/>
    </source>
</evidence>
<dbReference type="PANTHER" id="PTHR24286:SF384">
    <property type="entry name" value="P450, PUTATIVE (EUROFUNG)-RELATED"/>
    <property type="match status" value="1"/>
</dbReference>